<keyword evidence="1" id="KW-0808">Transferase</keyword>
<dbReference type="SUPFAM" id="SSF52540">
    <property type="entry name" value="P-loop containing nucleoside triphosphate hydrolases"/>
    <property type="match status" value="1"/>
</dbReference>
<dbReference type="InterPro" id="IPR027417">
    <property type="entry name" value="P-loop_NTPase"/>
</dbReference>
<accession>A0A2W7N052</accession>
<dbReference type="GO" id="GO:0016740">
    <property type="term" value="F:transferase activity"/>
    <property type="evidence" value="ECO:0007669"/>
    <property type="project" value="UniProtKB-KW"/>
</dbReference>
<dbReference type="EMBL" id="QKZL01000018">
    <property type="protein sequence ID" value="PZX13498.1"/>
    <property type="molecule type" value="Genomic_DNA"/>
</dbReference>
<dbReference type="Gene3D" id="3.40.50.300">
    <property type="entry name" value="P-loop containing nucleotide triphosphate hydrolases"/>
    <property type="match status" value="1"/>
</dbReference>
<gene>
    <name evidence="1" type="ORF">LX81_03283</name>
</gene>
<keyword evidence="2" id="KW-1185">Reference proteome</keyword>
<reference evidence="1 2" key="1">
    <citation type="submission" date="2018-06" db="EMBL/GenBank/DDBJ databases">
        <title>Genomic Encyclopedia of Archaeal and Bacterial Type Strains, Phase II (KMG-II): from individual species to whole genera.</title>
        <authorList>
            <person name="Goeker M."/>
        </authorList>
    </citation>
    <scope>NUCLEOTIDE SEQUENCE [LARGE SCALE GENOMIC DNA]</scope>
    <source>
        <strain evidence="1 2">DSM 22009</strain>
    </source>
</reference>
<evidence type="ECO:0000313" key="1">
    <source>
        <dbReference type="EMBL" id="PZX13498.1"/>
    </source>
</evidence>
<organism evidence="1 2">
    <name type="scientific">Palleronia aestuarii</name>
    <dbReference type="NCBI Taxonomy" id="568105"/>
    <lineage>
        <taxon>Bacteria</taxon>
        <taxon>Pseudomonadati</taxon>
        <taxon>Pseudomonadota</taxon>
        <taxon>Alphaproteobacteria</taxon>
        <taxon>Rhodobacterales</taxon>
        <taxon>Roseobacteraceae</taxon>
        <taxon>Palleronia</taxon>
    </lineage>
</organism>
<sequence>MVPHPHLNAPAGGYVFVVTYGRSGSTVLQMLLNAIPGYCIRGENGNTLYHLFRAWHVLETTDSIRRLRRNGKRTAPHQPWYGIEDAAAADYARDLADAFVRDVLRLPQGTRVGGFKEIRFHQAGAHLGAYLDFMAMAFPGARFVINTRNLASVARSSWWARQPPDKVAEMLRPAEQAFAAFAQRHPARTIALRYEDYAAAPEALAPLYAFLGERFDGEAVARLMERRLDHSTG</sequence>
<name>A0A2W7N052_9RHOB</name>
<comment type="caution">
    <text evidence="1">The sequence shown here is derived from an EMBL/GenBank/DDBJ whole genome shotgun (WGS) entry which is preliminary data.</text>
</comment>
<dbReference type="AlphaFoldDB" id="A0A2W7N052"/>
<dbReference type="RefSeq" id="WP_170133982.1">
    <property type="nucleotide sequence ID" value="NZ_QKZL01000018.1"/>
</dbReference>
<dbReference type="Proteomes" id="UP000248916">
    <property type="component" value="Unassembled WGS sequence"/>
</dbReference>
<proteinExistence type="predicted"/>
<protein>
    <submittedName>
        <fullName evidence="1">Sulfotransferase family protein</fullName>
    </submittedName>
</protein>
<dbReference type="Pfam" id="PF13469">
    <property type="entry name" value="Sulfotransfer_3"/>
    <property type="match status" value="1"/>
</dbReference>
<evidence type="ECO:0000313" key="2">
    <source>
        <dbReference type="Proteomes" id="UP000248916"/>
    </source>
</evidence>